<evidence type="ECO:0000313" key="1">
    <source>
        <dbReference type="EMBL" id="KAK2067233.1"/>
    </source>
</evidence>
<proteinExistence type="predicted"/>
<evidence type="ECO:0000313" key="2">
    <source>
        <dbReference type="Proteomes" id="UP001217918"/>
    </source>
</evidence>
<gene>
    <name evidence="1" type="ORF">P8C59_000991</name>
</gene>
<reference evidence="1" key="1">
    <citation type="journal article" date="2023" name="Mol. Plant Microbe Interact.">
        <title>Elucidating the Obligate Nature and Biological Capacity of an Invasive Fungal Corn Pathogen.</title>
        <authorList>
            <person name="MacCready J.S."/>
            <person name="Roggenkamp E.M."/>
            <person name="Gdanetz K."/>
            <person name="Chilvers M.I."/>
        </authorList>
    </citation>
    <scope>NUCLEOTIDE SEQUENCE</scope>
    <source>
        <strain evidence="1">PM02</strain>
    </source>
</reference>
<keyword evidence="2" id="KW-1185">Reference proteome</keyword>
<sequence>MSQDIWIYLFRGHPTDVYFNRHALIFVDSREDGTFHHTCHIQRDAAKTPWQHRYDLAADGETFLLDVRFLCAIHVATLRVDAKTPMVVVDRIRQTPILGDADASDWNCQDWVADSLKTLLKAGYVDRATHDGVFEAFMDAILDGALG</sequence>
<dbReference type="AlphaFoldDB" id="A0AAD9MAX7"/>
<comment type="caution">
    <text evidence="1">The sequence shown here is derived from an EMBL/GenBank/DDBJ whole genome shotgun (WGS) entry which is preliminary data.</text>
</comment>
<dbReference type="Proteomes" id="UP001217918">
    <property type="component" value="Unassembled WGS sequence"/>
</dbReference>
<dbReference type="EMBL" id="JAQQPM010000001">
    <property type="protein sequence ID" value="KAK2067233.1"/>
    <property type="molecule type" value="Genomic_DNA"/>
</dbReference>
<protein>
    <submittedName>
        <fullName evidence="1">Uncharacterized protein</fullName>
    </submittedName>
</protein>
<name>A0AAD9MAX7_9PEZI</name>
<organism evidence="1 2">
    <name type="scientific">Phyllachora maydis</name>
    <dbReference type="NCBI Taxonomy" id="1825666"/>
    <lineage>
        <taxon>Eukaryota</taxon>
        <taxon>Fungi</taxon>
        <taxon>Dikarya</taxon>
        <taxon>Ascomycota</taxon>
        <taxon>Pezizomycotina</taxon>
        <taxon>Sordariomycetes</taxon>
        <taxon>Sordariomycetidae</taxon>
        <taxon>Phyllachorales</taxon>
        <taxon>Phyllachoraceae</taxon>
        <taxon>Phyllachora</taxon>
    </lineage>
</organism>
<accession>A0AAD9MAX7</accession>